<comment type="caution">
    <text evidence="1">The sequence shown here is derived from an EMBL/GenBank/DDBJ whole genome shotgun (WGS) entry which is preliminary data.</text>
</comment>
<reference evidence="1 2" key="1">
    <citation type="submission" date="2019-07" db="EMBL/GenBank/DDBJ databases">
        <title>Genomics analysis of Aphanomyces spp. identifies a new class of oomycete effector associated with host adaptation.</title>
        <authorList>
            <person name="Gaulin E."/>
        </authorList>
    </citation>
    <scope>NUCLEOTIDE SEQUENCE [LARGE SCALE GENOMIC DNA]</scope>
    <source>
        <strain evidence="1 2">ATCC 201684</strain>
    </source>
</reference>
<keyword evidence="2" id="KW-1185">Reference proteome</keyword>
<dbReference type="VEuPathDB" id="FungiDB:AeMF1_020929"/>
<dbReference type="Proteomes" id="UP000481153">
    <property type="component" value="Unassembled WGS sequence"/>
</dbReference>
<evidence type="ECO:0000313" key="1">
    <source>
        <dbReference type="EMBL" id="KAF0726555.1"/>
    </source>
</evidence>
<proteinExistence type="predicted"/>
<dbReference type="EMBL" id="VJMJ01000213">
    <property type="protein sequence ID" value="KAF0726555.1"/>
    <property type="molecule type" value="Genomic_DNA"/>
</dbReference>
<evidence type="ECO:0000313" key="2">
    <source>
        <dbReference type="Proteomes" id="UP000481153"/>
    </source>
</evidence>
<gene>
    <name evidence="1" type="ORF">Ae201684_015180</name>
</gene>
<protein>
    <submittedName>
        <fullName evidence="1">Uncharacterized protein</fullName>
    </submittedName>
</protein>
<accession>A0A6G0WH90</accession>
<dbReference type="Gene3D" id="1.20.890.10">
    <property type="entry name" value="cAMP-dependent protein kinase regulatory subunit, dimerization-anchoring domain"/>
    <property type="match status" value="1"/>
</dbReference>
<dbReference type="OrthoDB" id="2155538at2759"/>
<name>A0A6G0WH90_9STRA</name>
<dbReference type="AlphaFoldDB" id="A0A6G0WH90"/>
<sequence>MTGRTTKPLEEVLTAEFFDSIVASAPTGADQRDREYLIQTLLPCLVPALKSLLRAEEDVQQRKNKGAMALSIKPLDYLAKYLYRHNPRHAEPTEETLMLQRLAHHLTGR</sequence>
<organism evidence="1 2">
    <name type="scientific">Aphanomyces euteiches</name>
    <dbReference type="NCBI Taxonomy" id="100861"/>
    <lineage>
        <taxon>Eukaryota</taxon>
        <taxon>Sar</taxon>
        <taxon>Stramenopiles</taxon>
        <taxon>Oomycota</taxon>
        <taxon>Saprolegniomycetes</taxon>
        <taxon>Saprolegniales</taxon>
        <taxon>Verrucalvaceae</taxon>
        <taxon>Aphanomyces</taxon>
    </lineage>
</organism>